<dbReference type="PROSITE" id="PS50293">
    <property type="entry name" value="TPR_REGION"/>
    <property type="match status" value="3"/>
</dbReference>
<evidence type="ECO:0000256" key="3">
    <source>
        <dbReference type="PROSITE-ProRule" id="PRU00339"/>
    </source>
</evidence>
<dbReference type="Gene3D" id="3.40.50.2000">
    <property type="entry name" value="Glycogen Phosphorylase B"/>
    <property type="match status" value="1"/>
</dbReference>
<dbReference type="SUPFAM" id="SSF53448">
    <property type="entry name" value="Nucleotide-diphospho-sugar transferases"/>
    <property type="match status" value="1"/>
</dbReference>
<feature type="repeat" description="TPR" evidence="3">
    <location>
        <begin position="151"/>
        <end position="184"/>
    </location>
</feature>
<dbReference type="Pfam" id="PF13414">
    <property type="entry name" value="TPR_11"/>
    <property type="match status" value="2"/>
</dbReference>
<sequence length="1089" mass="124901">MKTNIHKSTFQITELASMLQQANKLHQAGKLVEASFIYNKILKKQHDNIDAISLLGTLKIQTGNHDEACVLLEKALVLSPDDAITYNNLGSALHASGRYEDALVNYKQATVLKPDYAEAYCNLGSSFFESCKFDKAVEAFNKAITIKPDYAKAHYNLGNTFKEQKNYDAAINSYRQAITIKPNYALAHNNLGTILQEQGKIDEADKCYNRAISLEPNYIDAHLSKAIISLLNGDFKSGWQEYEWRLQTDNYKPGNLNRPIWNGKPLNGKTILVHTEQGFGDTIQFLRYLPMVKAQGGRVIFECKQELFRLLKNYTGFDKIIEKNPSGKISVEYDVHAPLLSLPGLFKSTLETIPSGVPYITADPTLIDQWHLRLDGDRNFKIGIVWAGNPNHKKDQIRSCSLSDFAMLTEIPELSIYSLQKGHSSAEIDKYPGGEKIIRLDDEINDFADTAAIISNLDLVISVDTVVTHLAGAIGKPVWTLLPFVPDWRWLLNRNDSPWYPSMSLFRQARLNDWSGVFEQVKKALINNTRLRQSADREVFIDKGKDNIQETGTRKTGSEIGSSISLCMIVKNEEDNLERCLDSVRNVVDEMVIVDTGSTDKTIKIAEKYGARVFNHPWEGSFSKARNYSLKYATCDWILILDADEELNREDTHRLKEIAENRDYPAVSFIIKNKYKDSSQEGHAQMVRLYRNFRGVHYRGIVHNTIQYSGKCLYSPITIIHHGYNLSEDKMEKKFKRTSTLLKKQIESNPYNPVPHMYLGVAYMDRCMYKEAIAYSKKTMSLAEEKGFNRKDFLVSYYIVSAAYSEMKEFKDSVIYALMSIDLDNQFLDGYCLLAFAYYNLKKYNNFIDASDKYLTIWNKITGLFSEKKHIALHSPEEQRKSENELRNNVIYHTIGHKWKIHLLRGFYYFSSGQEERGKPEIEKAVDESTEMEYCFTLLGRFYIENNNIDKAEDAFRKLLCINEKSVNALFNLGHIKFKKNALNETLFFWKKAVEIEPSLFDTRLLMCKVNIVLGNFEDIVIECDQLLQILKMSRKGTIESLSDLGNKFFSIGDNLKKRDEMEAAETAYRISKELDRISWNAPMQYVNT</sequence>
<feature type="repeat" description="TPR" evidence="3">
    <location>
        <begin position="967"/>
        <end position="1000"/>
    </location>
</feature>
<accession>A0A286TVT6</accession>
<gene>
    <name evidence="5" type="ORF">SCALIN_C05_0101</name>
</gene>
<dbReference type="AlphaFoldDB" id="A0A286TVT6"/>
<comment type="caution">
    <text evidence="5">The sequence shown here is derived from an EMBL/GenBank/DDBJ whole genome shotgun (WGS) entry which is preliminary data.</text>
</comment>
<dbReference type="InterPro" id="IPR029044">
    <property type="entry name" value="Nucleotide-diphossugar_trans"/>
</dbReference>
<dbReference type="InterPro" id="IPR011990">
    <property type="entry name" value="TPR-like_helical_dom_sf"/>
</dbReference>
<evidence type="ECO:0000259" key="4">
    <source>
        <dbReference type="Pfam" id="PF00535"/>
    </source>
</evidence>
<protein>
    <recommendedName>
        <fullName evidence="4">Glycosyltransferase 2-like domain-containing protein</fullName>
    </recommendedName>
</protein>
<feature type="repeat" description="TPR" evidence="3">
    <location>
        <begin position="185"/>
        <end position="218"/>
    </location>
</feature>
<dbReference type="Gene3D" id="3.90.550.10">
    <property type="entry name" value="Spore Coat Polysaccharide Biosynthesis Protein SpsA, Chain A"/>
    <property type="match status" value="1"/>
</dbReference>
<dbReference type="Pfam" id="PF00535">
    <property type="entry name" value="Glycos_transf_2"/>
    <property type="match status" value="1"/>
</dbReference>
<feature type="repeat" description="TPR" evidence="3">
    <location>
        <begin position="933"/>
        <end position="966"/>
    </location>
</feature>
<dbReference type="Gene3D" id="1.25.40.10">
    <property type="entry name" value="Tetratricopeptide repeat domain"/>
    <property type="match status" value="6"/>
</dbReference>
<dbReference type="Pfam" id="PF13181">
    <property type="entry name" value="TPR_8"/>
    <property type="match status" value="2"/>
</dbReference>
<dbReference type="RefSeq" id="WP_096893205.1">
    <property type="nucleotide sequence ID" value="NZ_BAOS01000005.1"/>
</dbReference>
<feature type="domain" description="Glycosyltransferase 2-like" evidence="4">
    <location>
        <begin position="565"/>
        <end position="694"/>
    </location>
</feature>
<dbReference type="PROSITE" id="PS50005">
    <property type="entry name" value="TPR"/>
    <property type="match status" value="7"/>
</dbReference>
<dbReference type="InterPro" id="IPR019734">
    <property type="entry name" value="TPR_rpt"/>
</dbReference>
<feature type="repeat" description="TPR" evidence="3">
    <location>
        <begin position="49"/>
        <end position="82"/>
    </location>
</feature>
<dbReference type="OrthoDB" id="9778733at2"/>
<evidence type="ECO:0000256" key="1">
    <source>
        <dbReference type="ARBA" id="ARBA00022737"/>
    </source>
</evidence>
<evidence type="ECO:0000313" key="6">
    <source>
        <dbReference type="Proteomes" id="UP000218542"/>
    </source>
</evidence>
<dbReference type="SMART" id="SM00028">
    <property type="entry name" value="TPR"/>
    <property type="match status" value="11"/>
</dbReference>
<dbReference type="InterPro" id="IPR001173">
    <property type="entry name" value="Glyco_trans_2-like"/>
</dbReference>
<dbReference type="EMBL" id="BAOS01000005">
    <property type="protein sequence ID" value="GAX60016.1"/>
    <property type="molecule type" value="Genomic_DNA"/>
</dbReference>
<organism evidence="5 6">
    <name type="scientific">Candidatus Scalindua japonica</name>
    <dbReference type="NCBI Taxonomy" id="1284222"/>
    <lineage>
        <taxon>Bacteria</taxon>
        <taxon>Pseudomonadati</taxon>
        <taxon>Planctomycetota</taxon>
        <taxon>Candidatus Brocadiia</taxon>
        <taxon>Candidatus Brocadiales</taxon>
        <taxon>Candidatus Scalinduaceae</taxon>
        <taxon>Candidatus Scalindua</taxon>
    </lineage>
</organism>
<keyword evidence="1" id="KW-0677">Repeat</keyword>
<keyword evidence="6" id="KW-1185">Reference proteome</keyword>
<name>A0A286TVT6_9BACT</name>
<dbReference type="SUPFAM" id="SSF48452">
    <property type="entry name" value="TPR-like"/>
    <property type="match status" value="3"/>
</dbReference>
<feature type="repeat" description="TPR" evidence="3">
    <location>
        <begin position="83"/>
        <end position="116"/>
    </location>
</feature>
<dbReference type="PANTHER" id="PTHR44943:SF8">
    <property type="entry name" value="TPR REPEAT-CONTAINING PROTEIN MJ0263"/>
    <property type="match status" value="1"/>
</dbReference>
<dbReference type="PANTHER" id="PTHR44943">
    <property type="entry name" value="CELLULOSE SYNTHASE OPERON PROTEIN C"/>
    <property type="match status" value="1"/>
</dbReference>
<proteinExistence type="predicted"/>
<dbReference type="Proteomes" id="UP000218542">
    <property type="component" value="Unassembled WGS sequence"/>
</dbReference>
<reference evidence="5 6" key="1">
    <citation type="journal article" date="2017" name="Environ. Microbiol. Rep.">
        <title>Genetic diversity of marine anaerobic ammonium-oxidizing bacteria as revealed by genomic and proteomic analyses of 'Candidatus Scalindua japonica'.</title>
        <authorList>
            <person name="Oshiki M."/>
            <person name="Mizuto K."/>
            <person name="Kimura Z."/>
            <person name="Kindaichi T."/>
            <person name="Satoh H."/>
            <person name="Okabe S."/>
        </authorList>
    </citation>
    <scope>NUCLEOTIDE SEQUENCE [LARGE SCALE GENOMIC DNA]</scope>
    <source>
        <strain evidence="6">husup-a2</strain>
    </source>
</reference>
<evidence type="ECO:0000313" key="5">
    <source>
        <dbReference type="EMBL" id="GAX60016.1"/>
    </source>
</evidence>
<evidence type="ECO:0000256" key="2">
    <source>
        <dbReference type="ARBA" id="ARBA00022803"/>
    </source>
</evidence>
<keyword evidence="2 3" id="KW-0802">TPR repeat</keyword>
<feature type="repeat" description="TPR" evidence="3">
    <location>
        <begin position="117"/>
        <end position="150"/>
    </location>
</feature>
<dbReference type="SUPFAM" id="SSF53756">
    <property type="entry name" value="UDP-Glycosyltransferase/glycogen phosphorylase"/>
    <property type="match status" value="1"/>
</dbReference>
<dbReference type="CDD" id="cd02511">
    <property type="entry name" value="Beta4Glucosyltransferase"/>
    <property type="match status" value="1"/>
</dbReference>
<dbReference type="InterPro" id="IPR051685">
    <property type="entry name" value="Ycf3/AcsC/BcsC/TPR_MFPF"/>
</dbReference>